<keyword evidence="7" id="KW-1185">Reference proteome</keyword>
<dbReference type="GO" id="GO:0035861">
    <property type="term" value="C:site of double-strand break"/>
    <property type="evidence" value="ECO:0007669"/>
    <property type="project" value="TreeGrafter"/>
</dbReference>
<comment type="subcellular location">
    <subcellularLocation>
        <location evidence="1">Nucleus</location>
    </subcellularLocation>
</comment>
<dbReference type="InterPro" id="IPR001357">
    <property type="entry name" value="BRCT_dom"/>
</dbReference>
<accession>A0A0N1HDW2</accession>
<dbReference type="GeneID" id="28739131"/>
<feature type="compositionally biased region" description="Low complexity" evidence="4">
    <location>
        <begin position="305"/>
        <end position="315"/>
    </location>
</feature>
<dbReference type="CDD" id="cd17744">
    <property type="entry name" value="BRCT_MDC1_rpt1"/>
    <property type="match status" value="1"/>
</dbReference>
<evidence type="ECO:0000256" key="3">
    <source>
        <dbReference type="ARBA" id="ARBA00023242"/>
    </source>
</evidence>
<dbReference type="STRING" id="1664694.A0A0N1HDW2"/>
<dbReference type="PANTHER" id="PTHR23196">
    <property type="entry name" value="PAX TRANSCRIPTION ACTIVATION DOMAIN INTERACTING PROTEIN"/>
    <property type="match status" value="1"/>
</dbReference>
<feature type="compositionally biased region" description="Low complexity" evidence="4">
    <location>
        <begin position="239"/>
        <end position="255"/>
    </location>
</feature>
<dbReference type="AlphaFoldDB" id="A0A0N1HDW2"/>
<evidence type="ECO:0000256" key="2">
    <source>
        <dbReference type="ARBA" id="ARBA00022763"/>
    </source>
</evidence>
<keyword evidence="3" id="KW-0539">Nucleus</keyword>
<dbReference type="Proteomes" id="UP000038010">
    <property type="component" value="Unassembled WGS sequence"/>
</dbReference>
<name>A0A0N1HDW2_9EURO</name>
<dbReference type="InterPro" id="IPR036420">
    <property type="entry name" value="BRCT_dom_sf"/>
</dbReference>
<feature type="region of interest" description="Disordered" evidence="4">
    <location>
        <begin position="119"/>
        <end position="138"/>
    </location>
</feature>
<evidence type="ECO:0000259" key="5">
    <source>
        <dbReference type="PROSITE" id="PS50172"/>
    </source>
</evidence>
<feature type="domain" description="BRCT" evidence="5">
    <location>
        <begin position="355"/>
        <end position="437"/>
    </location>
</feature>
<evidence type="ECO:0000256" key="1">
    <source>
        <dbReference type="ARBA" id="ARBA00004123"/>
    </source>
</evidence>
<dbReference type="GO" id="GO:0005634">
    <property type="term" value="C:nucleus"/>
    <property type="evidence" value="ECO:0007669"/>
    <property type="project" value="UniProtKB-SubCell"/>
</dbReference>
<reference evidence="6 7" key="1">
    <citation type="submission" date="2015-06" db="EMBL/GenBank/DDBJ databases">
        <title>Draft genome of the ant-associated black yeast Phialophora attae CBS 131958.</title>
        <authorList>
            <person name="Moreno L.F."/>
            <person name="Stielow B.J."/>
            <person name="de Hoog S."/>
            <person name="Vicente V.A."/>
            <person name="Weiss V.A."/>
            <person name="de Vries M."/>
            <person name="Cruz L.M."/>
            <person name="Souza E.M."/>
        </authorList>
    </citation>
    <scope>NUCLEOTIDE SEQUENCE [LARGE SCALE GENOMIC DNA]</scope>
    <source>
        <strain evidence="6 7">CBS 131958</strain>
    </source>
</reference>
<dbReference type="GO" id="GO:0006974">
    <property type="term" value="P:DNA damage response"/>
    <property type="evidence" value="ECO:0007669"/>
    <property type="project" value="UniProtKB-KW"/>
</dbReference>
<proteinExistence type="predicted"/>
<gene>
    <name evidence="6" type="ORF">AB675_6925</name>
</gene>
<comment type="caution">
    <text evidence="6">The sequence shown here is derived from an EMBL/GenBank/DDBJ whole genome shotgun (WGS) entry which is preliminary data.</text>
</comment>
<evidence type="ECO:0000256" key="4">
    <source>
        <dbReference type="SAM" id="MobiDB-lite"/>
    </source>
</evidence>
<dbReference type="RefSeq" id="XP_018003326.1">
    <property type="nucleotide sequence ID" value="XM_018147252.1"/>
</dbReference>
<dbReference type="OrthoDB" id="342264at2759"/>
<feature type="region of interest" description="Disordered" evidence="4">
    <location>
        <begin position="176"/>
        <end position="350"/>
    </location>
</feature>
<sequence>MPGFFLALHDPLQGRRLEALEPDTSYAIRGSGHGFKVIHDQDRHAALKARLAILDVLPHSVTLTTFEEQGSTILSPGGRHFHLRSSSAQHSYSILLREDDQFLAGGDRWEVLLDDEAGTLHNSMRPPPIPRPTPETQSQDLLPLTQLLSEHNDLHATTPPKSTNDEAMTQPLSELDDVPTTVLPGSTPDEPPTNSPEQGFQQSDHDDAPAFVPTQSTPDDSPDKPPKEVVQLGPESSVATTTQTLITATPTTPATDYDRETPDNEVDLDDNVIVVSPSDQPQDHVCSTLPEPSTVRERTRKSSSKRSSSNTASTRASKRQKSMYNDPSSGCPTKNIASTESSSGWSTKGATSHPVVYMASTTNVGEERRVMRKFEKMGGRITTNIVEADVLCVGDGPLLRSGSLMLAICSGKDIVTEAWLRASVDDSTFLLPDRYIPKDEAHEKAWQFTLEGAIDRGRAGLSHILEGRVVYITKRLQQSLNDKLVLELKNVATALGAEEVKTSAPSKKAMAEFSDSMLVIGHSSTDPYASKVVDAGIALYSKDLISMAVLRGRLELEEFVYVPGVKSEPA</sequence>
<keyword evidence="2" id="KW-0227">DNA damage</keyword>
<dbReference type="PANTHER" id="PTHR23196:SF1">
    <property type="entry name" value="PAX-INTERACTING PROTEIN 1"/>
    <property type="match status" value="1"/>
</dbReference>
<dbReference type="InterPro" id="IPR051579">
    <property type="entry name" value="DDR_Transcriptional_Reg"/>
</dbReference>
<dbReference type="SUPFAM" id="SSF52113">
    <property type="entry name" value="BRCT domain"/>
    <property type="match status" value="1"/>
</dbReference>
<dbReference type="Gene3D" id="3.40.50.10190">
    <property type="entry name" value="BRCT domain"/>
    <property type="match status" value="2"/>
</dbReference>
<evidence type="ECO:0000313" key="7">
    <source>
        <dbReference type="Proteomes" id="UP000038010"/>
    </source>
</evidence>
<dbReference type="EMBL" id="LFJN01000005">
    <property type="protein sequence ID" value="KPI43363.1"/>
    <property type="molecule type" value="Genomic_DNA"/>
</dbReference>
<dbReference type="PROSITE" id="PS50172">
    <property type="entry name" value="BRCT"/>
    <property type="match status" value="1"/>
</dbReference>
<organism evidence="6 7">
    <name type="scientific">Cyphellophora attinorum</name>
    <dbReference type="NCBI Taxonomy" id="1664694"/>
    <lineage>
        <taxon>Eukaryota</taxon>
        <taxon>Fungi</taxon>
        <taxon>Dikarya</taxon>
        <taxon>Ascomycota</taxon>
        <taxon>Pezizomycotina</taxon>
        <taxon>Eurotiomycetes</taxon>
        <taxon>Chaetothyriomycetidae</taxon>
        <taxon>Chaetothyriales</taxon>
        <taxon>Cyphellophoraceae</taxon>
        <taxon>Cyphellophora</taxon>
    </lineage>
</organism>
<feature type="compositionally biased region" description="Polar residues" evidence="4">
    <location>
        <begin position="322"/>
        <end position="350"/>
    </location>
</feature>
<protein>
    <recommendedName>
        <fullName evidence="5">BRCT domain-containing protein</fullName>
    </recommendedName>
</protein>
<dbReference type="VEuPathDB" id="FungiDB:AB675_6925"/>
<evidence type="ECO:0000313" key="6">
    <source>
        <dbReference type="EMBL" id="KPI43363.1"/>
    </source>
</evidence>